<dbReference type="AlphaFoldDB" id="B6IWM2"/>
<accession>B6IWM2</accession>
<dbReference type="OrthoDB" id="9795689at2"/>
<dbReference type="Gene3D" id="3.30.70.1210">
    <property type="entry name" value="Crispr-associated protein, domain 2"/>
    <property type="match status" value="1"/>
</dbReference>
<dbReference type="Proteomes" id="UP000001591">
    <property type="component" value="Chromosome"/>
</dbReference>
<feature type="region of interest" description="Disordered" evidence="1">
    <location>
        <begin position="1"/>
        <end position="20"/>
    </location>
</feature>
<organism evidence="2 3">
    <name type="scientific">Rhodospirillum centenum (strain ATCC 51521 / SW)</name>
    <dbReference type="NCBI Taxonomy" id="414684"/>
    <lineage>
        <taxon>Bacteria</taxon>
        <taxon>Pseudomonadati</taxon>
        <taxon>Pseudomonadota</taxon>
        <taxon>Alphaproteobacteria</taxon>
        <taxon>Rhodospirillales</taxon>
        <taxon>Rhodospirillaceae</taxon>
        <taxon>Rhodospirillum</taxon>
    </lineage>
</organism>
<dbReference type="eggNOG" id="ENOG5032TV5">
    <property type="taxonomic scope" value="Bacteria"/>
</dbReference>
<keyword evidence="3" id="KW-1185">Reference proteome</keyword>
<dbReference type="STRING" id="414684.RC1_3335"/>
<dbReference type="SUPFAM" id="SSF117987">
    <property type="entry name" value="CRISPR-associated protein"/>
    <property type="match status" value="1"/>
</dbReference>
<name>B6IWM2_RHOCS</name>
<dbReference type="Pfam" id="PF08798">
    <property type="entry name" value="CRISPR_assoc"/>
    <property type="match status" value="1"/>
</dbReference>
<evidence type="ECO:0000256" key="1">
    <source>
        <dbReference type="SAM" id="MobiDB-lite"/>
    </source>
</evidence>
<proteinExistence type="predicted"/>
<evidence type="ECO:0000313" key="2">
    <source>
        <dbReference type="EMBL" id="ACJ00696.1"/>
    </source>
</evidence>
<dbReference type="NCBIfam" id="TIGR01907">
    <property type="entry name" value="casE_Cse3"/>
    <property type="match status" value="1"/>
</dbReference>
<dbReference type="CDD" id="cd09727">
    <property type="entry name" value="Cas6_I-E"/>
    <property type="match status" value="1"/>
</dbReference>
<dbReference type="EMBL" id="CP000613">
    <property type="protein sequence ID" value="ACJ00696.1"/>
    <property type="molecule type" value="Genomic_DNA"/>
</dbReference>
<feature type="compositionally biased region" description="Acidic residues" evidence="1">
    <location>
        <begin position="1"/>
        <end position="10"/>
    </location>
</feature>
<dbReference type="Gene3D" id="3.30.70.1200">
    <property type="entry name" value="Crispr-associated protein, domain 1"/>
    <property type="match status" value="1"/>
</dbReference>
<evidence type="ECO:0000313" key="3">
    <source>
        <dbReference type="Proteomes" id="UP000001591"/>
    </source>
</evidence>
<dbReference type="KEGG" id="rce:RC1_3335"/>
<sequence>MTDIDLEDAPETASGRWPDGVPAVTGPVWESRVVLAPRSPAALQSILGPDMRRQDGQFAHRMLWTLFPDRPTARREGLFLFHVEGTRPFSAIVRSRVPPEDGLGGIWTITTRPFDPALAPGLTLRFHLRAVASRWQPRPGERRGRRQDVIVAAWRDLPEEQRTPENLEKTAEHAALDWLARQGRRGGFAPVEGAVDVLDYDRASLRAGAKLGGRDRSIRFGAVTYEGLLTVTDPQAFRATLVQGLGAGRAYGNGLMQIAPAR</sequence>
<dbReference type="RefSeq" id="WP_012568474.1">
    <property type="nucleotide sequence ID" value="NC_011420.2"/>
</dbReference>
<reference evidence="2 3" key="1">
    <citation type="journal article" date="2010" name="BMC Genomics">
        <title>Metabolic flexibility revealed in the genome of the cyst-forming alpha-1 proteobacterium Rhodospirillum centenum.</title>
        <authorList>
            <person name="Lu Y.K."/>
            <person name="Marden J."/>
            <person name="Han M."/>
            <person name="Swingley W.D."/>
            <person name="Mastrian S.D."/>
            <person name="Chowdhury S.R."/>
            <person name="Hao J."/>
            <person name="Helmy T."/>
            <person name="Kim S."/>
            <person name="Kurdoglu A.A."/>
            <person name="Matthies H.J."/>
            <person name="Rollo D."/>
            <person name="Stothard P."/>
            <person name="Blankenship R.E."/>
            <person name="Bauer C.E."/>
            <person name="Touchman J.W."/>
        </authorList>
    </citation>
    <scope>NUCLEOTIDE SEQUENCE [LARGE SCALE GENOMIC DNA]</scope>
    <source>
        <strain evidence="3">ATCC 51521 / SW</strain>
    </source>
</reference>
<dbReference type="HOGENOM" id="CLU_080982_0_0_5"/>
<dbReference type="SMART" id="SM01101">
    <property type="entry name" value="CRISPR_assoc"/>
    <property type="match status" value="1"/>
</dbReference>
<dbReference type="InterPro" id="IPR010179">
    <property type="entry name" value="CRISPR-assoc_prot_Cse3"/>
</dbReference>
<gene>
    <name evidence="2" type="ordered locus">RC1_3335</name>
</gene>
<protein>
    <submittedName>
        <fullName evidence="2">CRISPR-associated protein, CT1974 family</fullName>
    </submittedName>
</protein>